<reference evidence="2 3" key="1">
    <citation type="journal article" date="2015" name="Stand. Genomic Sci.">
        <title>Genome sequence and description of the mosquitocidal and heavy metal tolerant strain Lysinibacillus sphaericus CBAM5.</title>
        <authorList>
            <person name="Pena-Montenegro T.D."/>
            <person name="Lozano L."/>
            <person name="Dussan J."/>
        </authorList>
    </citation>
    <scope>NUCLEOTIDE SEQUENCE [LARGE SCALE GENOMIC DNA]</scope>
    <source>
        <strain evidence="2">CBAM5</strain>
    </source>
</reference>
<keyword evidence="1" id="KW-1133">Transmembrane helix</keyword>
<dbReference type="AlphaFoldDB" id="W7S4M3"/>
<protein>
    <submittedName>
        <fullName evidence="2">Uncharacterized protein</fullName>
    </submittedName>
</protein>
<dbReference type="HOGENOM" id="CLU_2880543_0_0_9"/>
<evidence type="ECO:0000313" key="2">
    <source>
        <dbReference type="EMBL" id="EWH33191.1"/>
    </source>
</evidence>
<keyword evidence="1" id="KW-0812">Transmembrane</keyword>
<feature type="transmembrane region" description="Helical" evidence="1">
    <location>
        <begin position="47"/>
        <end position="69"/>
    </location>
</feature>
<comment type="caution">
    <text evidence="2">The sequence shown here is derived from an EMBL/GenBank/DDBJ whole genome shotgun (WGS) entry which is preliminary data.</text>
</comment>
<name>W7S4M3_LYSSH</name>
<sequence>MRNILALMKSRTKGMGNIGLLNIIMSAFGITMITLFIFLWSLDEGKWSLIGISSYAIPVVLVYFVVFVYV</sequence>
<accession>W7S4M3</accession>
<proteinExistence type="predicted"/>
<dbReference type="Proteomes" id="UP000023555">
    <property type="component" value="Unassembled WGS sequence"/>
</dbReference>
<organism evidence="2 3">
    <name type="scientific">Lysinibacillus sphaericus CBAM5</name>
    <dbReference type="NCBI Taxonomy" id="1400869"/>
    <lineage>
        <taxon>Bacteria</taxon>
        <taxon>Bacillati</taxon>
        <taxon>Bacillota</taxon>
        <taxon>Bacilli</taxon>
        <taxon>Bacillales</taxon>
        <taxon>Bacillaceae</taxon>
        <taxon>Lysinibacillus</taxon>
    </lineage>
</organism>
<evidence type="ECO:0000256" key="1">
    <source>
        <dbReference type="SAM" id="Phobius"/>
    </source>
</evidence>
<gene>
    <name evidence="2" type="ORF">P799_14300</name>
</gene>
<dbReference type="EMBL" id="AYKQ01000009">
    <property type="protein sequence ID" value="EWH33191.1"/>
    <property type="molecule type" value="Genomic_DNA"/>
</dbReference>
<feature type="transmembrane region" description="Helical" evidence="1">
    <location>
        <begin position="20"/>
        <end position="41"/>
    </location>
</feature>
<keyword evidence="1" id="KW-0472">Membrane</keyword>
<evidence type="ECO:0000313" key="3">
    <source>
        <dbReference type="Proteomes" id="UP000023555"/>
    </source>
</evidence>